<feature type="transmembrane region" description="Helical" evidence="6">
    <location>
        <begin position="97"/>
        <end position="114"/>
    </location>
</feature>
<sequence length="401" mass="46603">MGCAKEWRTGDAIYETTLAGSLVFHQLALIISAIFMCFSVCISSWLLLQHALHYLKPYEQKHIIRILVMIPLYSVISFFSLLFYQKAVYLELLRNCYEAYVVASFFTLMCHYVAPNLHEQKEYFRQVRPKPWMFPLQRVQPPKSGLTYFNIIYVGIFQFCITRPLFTLIAIIAQAHHAYCSSSTEPKHGYIWIVLLQGAFILIAMYCLVQFYFQIKKDLLPHKPFLKMVCIKLVMFLCFWQTWILGLLARKNGPLRSTPYVSPLDMHLAIPCILICLEMMIFACIHHWAFPWKPYDLDSQLRGPDCCETYGCSPLQALLDALNPWDYAKAAARGSRWLFHNSHHRKNDASYQNAVKVIEIDRQTESSRTRTNVQSDPNPSADGKGDQRRDEHLDKERHTIG</sequence>
<evidence type="ECO:0000313" key="7">
    <source>
        <dbReference type="EMBL" id="KAF1917421.1"/>
    </source>
</evidence>
<keyword evidence="8" id="KW-1185">Reference proteome</keyword>
<protein>
    <submittedName>
        <fullName evidence="7">Organic solute transporter Ostalpha-domain-containing protein</fullName>
    </submittedName>
</protein>
<name>A0A6A5QNV7_AMPQU</name>
<dbReference type="GO" id="GO:0016020">
    <property type="term" value="C:membrane"/>
    <property type="evidence" value="ECO:0007669"/>
    <property type="project" value="UniProtKB-SubCell"/>
</dbReference>
<gene>
    <name evidence="7" type="ORF">BDU57DRAFT_546705</name>
</gene>
<accession>A0A6A5QNV7</accession>
<dbReference type="SMART" id="SM01417">
    <property type="entry name" value="Solute_trans_a"/>
    <property type="match status" value="1"/>
</dbReference>
<comment type="subcellular location">
    <subcellularLocation>
        <location evidence="1">Membrane</location>
        <topology evidence="1">Multi-pass membrane protein</topology>
    </subcellularLocation>
</comment>
<keyword evidence="4 6" id="KW-0472">Membrane</keyword>
<feature type="transmembrane region" description="Helical" evidence="6">
    <location>
        <begin position="268"/>
        <end position="290"/>
    </location>
</feature>
<dbReference type="Pfam" id="PF03619">
    <property type="entry name" value="Solute_trans_a"/>
    <property type="match status" value="1"/>
</dbReference>
<proteinExistence type="predicted"/>
<feature type="compositionally biased region" description="Polar residues" evidence="5">
    <location>
        <begin position="369"/>
        <end position="378"/>
    </location>
</feature>
<feature type="region of interest" description="Disordered" evidence="5">
    <location>
        <begin position="362"/>
        <end position="401"/>
    </location>
</feature>
<dbReference type="InterPro" id="IPR005178">
    <property type="entry name" value="Ostalpha/TMEM184C"/>
</dbReference>
<evidence type="ECO:0000256" key="4">
    <source>
        <dbReference type="ARBA" id="ARBA00023136"/>
    </source>
</evidence>
<dbReference type="EMBL" id="ML979134">
    <property type="protein sequence ID" value="KAF1917421.1"/>
    <property type="molecule type" value="Genomic_DNA"/>
</dbReference>
<feature type="transmembrane region" description="Helical" evidence="6">
    <location>
        <begin position="151"/>
        <end position="177"/>
    </location>
</feature>
<reference evidence="7" key="1">
    <citation type="journal article" date="2020" name="Stud. Mycol.">
        <title>101 Dothideomycetes genomes: a test case for predicting lifestyles and emergence of pathogens.</title>
        <authorList>
            <person name="Haridas S."/>
            <person name="Albert R."/>
            <person name="Binder M."/>
            <person name="Bloem J."/>
            <person name="Labutti K."/>
            <person name="Salamov A."/>
            <person name="Andreopoulos B."/>
            <person name="Baker S."/>
            <person name="Barry K."/>
            <person name="Bills G."/>
            <person name="Bluhm B."/>
            <person name="Cannon C."/>
            <person name="Castanera R."/>
            <person name="Culley D."/>
            <person name="Daum C."/>
            <person name="Ezra D."/>
            <person name="Gonzalez J."/>
            <person name="Henrissat B."/>
            <person name="Kuo A."/>
            <person name="Liang C."/>
            <person name="Lipzen A."/>
            <person name="Lutzoni F."/>
            <person name="Magnuson J."/>
            <person name="Mondo S."/>
            <person name="Nolan M."/>
            <person name="Ohm R."/>
            <person name="Pangilinan J."/>
            <person name="Park H.-J."/>
            <person name="Ramirez L."/>
            <person name="Alfaro M."/>
            <person name="Sun H."/>
            <person name="Tritt A."/>
            <person name="Yoshinaga Y."/>
            <person name="Zwiers L.-H."/>
            <person name="Turgeon B."/>
            <person name="Goodwin S."/>
            <person name="Spatafora J."/>
            <person name="Crous P."/>
            <person name="Grigoriev I."/>
        </authorList>
    </citation>
    <scope>NUCLEOTIDE SEQUENCE</scope>
    <source>
        <strain evidence="7">HMLAC05119</strain>
    </source>
</reference>
<feature type="transmembrane region" description="Helical" evidence="6">
    <location>
        <begin position="63"/>
        <end position="85"/>
    </location>
</feature>
<evidence type="ECO:0000256" key="2">
    <source>
        <dbReference type="ARBA" id="ARBA00022692"/>
    </source>
</evidence>
<evidence type="ECO:0000256" key="1">
    <source>
        <dbReference type="ARBA" id="ARBA00004141"/>
    </source>
</evidence>
<evidence type="ECO:0000256" key="6">
    <source>
        <dbReference type="SAM" id="Phobius"/>
    </source>
</evidence>
<dbReference type="OrthoDB" id="5348404at2759"/>
<evidence type="ECO:0000256" key="5">
    <source>
        <dbReference type="SAM" id="MobiDB-lite"/>
    </source>
</evidence>
<dbReference type="Proteomes" id="UP000800096">
    <property type="component" value="Unassembled WGS sequence"/>
</dbReference>
<feature type="transmembrane region" description="Helical" evidence="6">
    <location>
        <begin position="27"/>
        <end position="48"/>
    </location>
</feature>
<evidence type="ECO:0000256" key="3">
    <source>
        <dbReference type="ARBA" id="ARBA00022989"/>
    </source>
</evidence>
<keyword evidence="3 6" id="KW-1133">Transmembrane helix</keyword>
<keyword evidence="2 6" id="KW-0812">Transmembrane</keyword>
<dbReference type="AlphaFoldDB" id="A0A6A5QNV7"/>
<feature type="transmembrane region" description="Helical" evidence="6">
    <location>
        <begin position="189"/>
        <end position="213"/>
    </location>
</feature>
<dbReference type="PANTHER" id="PTHR23423">
    <property type="entry name" value="ORGANIC SOLUTE TRANSPORTER-RELATED"/>
    <property type="match status" value="1"/>
</dbReference>
<evidence type="ECO:0000313" key="8">
    <source>
        <dbReference type="Proteomes" id="UP000800096"/>
    </source>
</evidence>
<organism evidence="7 8">
    <name type="scientific">Ampelomyces quisqualis</name>
    <name type="common">Powdery mildew agent</name>
    <dbReference type="NCBI Taxonomy" id="50730"/>
    <lineage>
        <taxon>Eukaryota</taxon>
        <taxon>Fungi</taxon>
        <taxon>Dikarya</taxon>
        <taxon>Ascomycota</taxon>
        <taxon>Pezizomycotina</taxon>
        <taxon>Dothideomycetes</taxon>
        <taxon>Pleosporomycetidae</taxon>
        <taxon>Pleosporales</taxon>
        <taxon>Pleosporineae</taxon>
        <taxon>Phaeosphaeriaceae</taxon>
        <taxon>Ampelomyces</taxon>
    </lineage>
</organism>
<feature type="transmembrane region" description="Helical" evidence="6">
    <location>
        <begin position="225"/>
        <end position="248"/>
    </location>
</feature>
<feature type="compositionally biased region" description="Basic and acidic residues" evidence="5">
    <location>
        <begin position="383"/>
        <end position="401"/>
    </location>
</feature>